<name>A0A974P743_9CAUL</name>
<proteinExistence type="predicted"/>
<sequence>MAGDITPEVTLSAREIRAYGAASVSELLTALAPRPAAARAAVARWC</sequence>
<reference evidence="1" key="1">
    <citation type="submission" date="2021-01" db="EMBL/GenBank/DDBJ databases">
        <title>Genome sequence of Phenylobacterium sp. 20VBR1 isolated from a valley glaceir, Ny-Alesund, Svalbard.</title>
        <authorList>
            <person name="Thomas F.A."/>
            <person name="Krishnan K.P."/>
            <person name="Sinha R.K."/>
        </authorList>
    </citation>
    <scope>NUCLEOTIDE SEQUENCE</scope>
    <source>
        <strain evidence="1">20VBR1</strain>
    </source>
</reference>
<dbReference type="EMBL" id="CP068570">
    <property type="protein sequence ID" value="QQZ51823.1"/>
    <property type="molecule type" value="Genomic_DNA"/>
</dbReference>
<gene>
    <name evidence="1" type="ORF">JKL49_13590</name>
</gene>
<protein>
    <submittedName>
        <fullName evidence="1">Uncharacterized protein</fullName>
    </submittedName>
</protein>
<accession>A0A974P743</accession>
<organism evidence="1">
    <name type="scientific">Phenylobacterium glaciei</name>
    <dbReference type="NCBI Taxonomy" id="2803784"/>
    <lineage>
        <taxon>Bacteria</taxon>
        <taxon>Pseudomonadati</taxon>
        <taxon>Pseudomonadota</taxon>
        <taxon>Alphaproteobacteria</taxon>
        <taxon>Caulobacterales</taxon>
        <taxon>Caulobacteraceae</taxon>
        <taxon>Phenylobacterium</taxon>
    </lineage>
</organism>
<dbReference type="AlphaFoldDB" id="A0A974P743"/>
<evidence type="ECO:0000313" key="1">
    <source>
        <dbReference type="EMBL" id="QQZ51823.1"/>
    </source>
</evidence>